<reference evidence="1" key="1">
    <citation type="journal article" date="2023" name="Science">
        <title>Genome structures resolve the early diversification of teleost fishes.</title>
        <authorList>
            <person name="Parey E."/>
            <person name="Louis A."/>
            <person name="Montfort J."/>
            <person name="Bouchez O."/>
            <person name="Roques C."/>
            <person name="Iampietro C."/>
            <person name="Lluch J."/>
            <person name="Castinel A."/>
            <person name="Donnadieu C."/>
            <person name="Desvignes T."/>
            <person name="Floi Bucao C."/>
            <person name="Jouanno E."/>
            <person name="Wen M."/>
            <person name="Mejri S."/>
            <person name="Dirks R."/>
            <person name="Jansen H."/>
            <person name="Henkel C."/>
            <person name="Chen W.J."/>
            <person name="Zahm M."/>
            <person name="Cabau C."/>
            <person name="Klopp C."/>
            <person name="Thompson A.W."/>
            <person name="Robinson-Rechavi M."/>
            <person name="Braasch I."/>
            <person name="Lecointre G."/>
            <person name="Bobe J."/>
            <person name="Postlethwait J.H."/>
            <person name="Berthelot C."/>
            <person name="Roest Crollius H."/>
            <person name="Guiguen Y."/>
        </authorList>
    </citation>
    <scope>NUCLEOTIDE SEQUENCE</scope>
    <source>
        <strain evidence="1">NC1722</strain>
    </source>
</reference>
<name>A0AAD7RZY6_9TELE</name>
<evidence type="ECO:0000313" key="2">
    <source>
        <dbReference type="Proteomes" id="UP001221898"/>
    </source>
</evidence>
<sequence length="173" mass="19202">MWETHLGLLSYVLDRLQAAGAKISLEKGQWCKQAGVSRWGLKVKYAKKKNNAVAQCVAELHDYAAAPLPLSDTHHPEPTPVPTNHKTFVEADCFAFPKVYVDGSAHRKTGESAPAGLQVTSYLTDLGKHLQGIFKFAKLNMKAEAVGIKVYYDQKACKKEYQVGDKVLYRLLP</sequence>
<gene>
    <name evidence="1" type="ORF">AAFF_G00062340</name>
</gene>
<evidence type="ECO:0000313" key="1">
    <source>
        <dbReference type="EMBL" id="KAJ8393333.1"/>
    </source>
</evidence>
<dbReference type="AlphaFoldDB" id="A0AAD7RZY6"/>
<organism evidence="1 2">
    <name type="scientific">Aldrovandia affinis</name>
    <dbReference type="NCBI Taxonomy" id="143900"/>
    <lineage>
        <taxon>Eukaryota</taxon>
        <taxon>Metazoa</taxon>
        <taxon>Chordata</taxon>
        <taxon>Craniata</taxon>
        <taxon>Vertebrata</taxon>
        <taxon>Euteleostomi</taxon>
        <taxon>Actinopterygii</taxon>
        <taxon>Neopterygii</taxon>
        <taxon>Teleostei</taxon>
        <taxon>Notacanthiformes</taxon>
        <taxon>Halosauridae</taxon>
        <taxon>Aldrovandia</taxon>
    </lineage>
</organism>
<dbReference type="Proteomes" id="UP001221898">
    <property type="component" value="Unassembled WGS sequence"/>
</dbReference>
<protein>
    <submittedName>
        <fullName evidence="1">Uncharacterized protein</fullName>
    </submittedName>
</protein>
<proteinExistence type="predicted"/>
<keyword evidence="2" id="KW-1185">Reference proteome</keyword>
<accession>A0AAD7RZY6</accession>
<dbReference type="EMBL" id="JAINUG010000138">
    <property type="protein sequence ID" value="KAJ8393333.1"/>
    <property type="molecule type" value="Genomic_DNA"/>
</dbReference>
<comment type="caution">
    <text evidence="1">The sequence shown here is derived from an EMBL/GenBank/DDBJ whole genome shotgun (WGS) entry which is preliminary data.</text>
</comment>